<evidence type="ECO:0000313" key="2">
    <source>
        <dbReference type="Proteomes" id="UP000319160"/>
    </source>
</evidence>
<gene>
    <name evidence="1" type="ORF">FHL15_006735</name>
</gene>
<comment type="caution">
    <text evidence="1">The sequence shown here is derived from an EMBL/GenBank/DDBJ whole genome shotgun (WGS) entry which is preliminary data.</text>
</comment>
<dbReference type="Proteomes" id="UP000319160">
    <property type="component" value="Unassembled WGS sequence"/>
</dbReference>
<keyword evidence="2" id="KW-1185">Reference proteome</keyword>
<dbReference type="OrthoDB" id="5422579at2759"/>
<dbReference type="EMBL" id="VFLP01000037">
    <property type="protein sequence ID" value="TRX92349.1"/>
    <property type="molecule type" value="Genomic_DNA"/>
</dbReference>
<accession>A0A553HWL3</accession>
<dbReference type="STRING" id="2512241.A0A553HWL3"/>
<dbReference type="AlphaFoldDB" id="A0A553HWL3"/>
<protein>
    <submittedName>
        <fullName evidence="1">Uncharacterized protein</fullName>
    </submittedName>
</protein>
<organism evidence="1 2">
    <name type="scientific">Xylaria flabelliformis</name>
    <dbReference type="NCBI Taxonomy" id="2512241"/>
    <lineage>
        <taxon>Eukaryota</taxon>
        <taxon>Fungi</taxon>
        <taxon>Dikarya</taxon>
        <taxon>Ascomycota</taxon>
        <taxon>Pezizomycotina</taxon>
        <taxon>Sordariomycetes</taxon>
        <taxon>Xylariomycetidae</taxon>
        <taxon>Xylariales</taxon>
        <taxon>Xylariaceae</taxon>
        <taxon>Xylaria</taxon>
    </lineage>
</organism>
<reference evidence="2" key="1">
    <citation type="submission" date="2019-06" db="EMBL/GenBank/DDBJ databases">
        <title>Draft genome sequence of the griseofulvin-producing fungus Xylaria cubensis strain G536.</title>
        <authorList>
            <person name="Mead M.E."/>
            <person name="Raja H.A."/>
            <person name="Steenwyk J.L."/>
            <person name="Knowles S.L."/>
            <person name="Oberlies N.H."/>
            <person name="Rokas A."/>
        </authorList>
    </citation>
    <scope>NUCLEOTIDE SEQUENCE [LARGE SCALE GENOMIC DNA]</scope>
    <source>
        <strain evidence="2">G536</strain>
    </source>
</reference>
<proteinExistence type="predicted"/>
<name>A0A553HWL3_9PEZI</name>
<evidence type="ECO:0000313" key="1">
    <source>
        <dbReference type="EMBL" id="TRX92349.1"/>
    </source>
</evidence>
<sequence length="98" mass="11489">MLPRIRTIELNWLNTNKICHHSLLRQIKDTLGWQDRILRPRLSFVLDPPGYDLYHAIWVEKEVHEFLYEGGVNPFRNRRGPVPGGVGIVIDVCCREIQ</sequence>